<dbReference type="InterPro" id="IPR053178">
    <property type="entry name" value="Osmoadaptation_assoc"/>
</dbReference>
<dbReference type="GO" id="GO:0000981">
    <property type="term" value="F:DNA-binding transcription factor activity, RNA polymerase II-specific"/>
    <property type="evidence" value="ECO:0007669"/>
    <property type="project" value="InterPro"/>
</dbReference>
<sequence length="529" mass="59122">MQTGSAGSKSRGCRTCRRRKKGCDRAQPSCNQCLSANLVCGGYEQDFVWVNATTEEPEKRRDQTRRGPWQVRYATQSTPETSIVLRDSLARTAREVKYLGSFWSAYLPNGRAFSNQAIKRSNGGWTGSLGRLYDSEPTLRLAALAISASVLGCQADDTQLRIKGLQTYSKALEEMKIALNHPTRWKGDGLLAAVRVMELYEIFFGMDTRHRTEITSQISGWRSHNDGLLSLVLAKGPKNVGSGAGHQLFADCRLNIFCGVLTKRIRSPLSDEEWKTLPWIGREKSTNDKIMDILVDMTGLLEQLDNLRASSPSEAAGLLPPILTLCKTSHDALLVFEQEMGDNLFTFDCHIMGDILPLPREDKDVAHLQITHLYWSTCLLLYSTLGTVIAMQGSEAARLQQRVSEAFDQFGDSFSKRYPRTDPKLYTTKIARSISLFWEPDAGTYGNHMSMFPLALCMQFLAATDPNFRMNKDFQLLTEVFHRPFLGQLVGSFVRNLGRVGGTSGKSDPEWKGDDDVASMWWGGKATNI</sequence>
<protein>
    <recommendedName>
        <fullName evidence="2">Zn(2)-C6 fungal-type domain-containing protein</fullName>
    </recommendedName>
</protein>
<dbReference type="STRING" id="1531966.A0A0A1SR73"/>
<feature type="domain" description="Zn(2)-C6 fungal-type" evidence="2">
    <location>
        <begin position="12"/>
        <end position="40"/>
    </location>
</feature>
<reference evidence="3 4" key="1">
    <citation type="journal article" date="2015" name="Genome Announc.">
        <title>Draft Genome Sequence and Gene Annotation of the Entomopathogenic Fungus Verticillium hemipterigenum.</title>
        <authorList>
            <person name="Horn F."/>
            <person name="Habel A."/>
            <person name="Scharf D.H."/>
            <person name="Dworschak J."/>
            <person name="Brakhage A.A."/>
            <person name="Guthke R."/>
            <person name="Hertweck C."/>
            <person name="Linde J."/>
        </authorList>
    </citation>
    <scope>NUCLEOTIDE SEQUENCE [LARGE SCALE GENOMIC DNA]</scope>
</reference>
<evidence type="ECO:0000313" key="3">
    <source>
        <dbReference type="EMBL" id="CEJ80561.1"/>
    </source>
</evidence>
<dbReference type="InterPro" id="IPR036864">
    <property type="entry name" value="Zn2-C6_fun-type_DNA-bd_sf"/>
</dbReference>
<organism evidence="3 4">
    <name type="scientific">[Torrubiella] hemipterigena</name>
    <dbReference type="NCBI Taxonomy" id="1531966"/>
    <lineage>
        <taxon>Eukaryota</taxon>
        <taxon>Fungi</taxon>
        <taxon>Dikarya</taxon>
        <taxon>Ascomycota</taxon>
        <taxon>Pezizomycotina</taxon>
        <taxon>Sordariomycetes</taxon>
        <taxon>Hypocreomycetidae</taxon>
        <taxon>Hypocreales</taxon>
        <taxon>Clavicipitaceae</taxon>
        <taxon>Clavicipitaceae incertae sedis</taxon>
        <taxon>'Torrubiella' clade</taxon>
    </lineage>
</organism>
<gene>
    <name evidence="3" type="ORF">VHEMI00737</name>
</gene>
<accession>A0A0A1SR73</accession>
<keyword evidence="1" id="KW-0539">Nucleus</keyword>
<dbReference type="AlphaFoldDB" id="A0A0A1SR73"/>
<evidence type="ECO:0000256" key="1">
    <source>
        <dbReference type="ARBA" id="ARBA00023242"/>
    </source>
</evidence>
<dbReference type="HOGENOM" id="CLU_021599_2_2_1"/>
<dbReference type="Proteomes" id="UP000039046">
    <property type="component" value="Unassembled WGS sequence"/>
</dbReference>
<dbReference type="PROSITE" id="PS50048">
    <property type="entry name" value="ZN2_CY6_FUNGAL_2"/>
    <property type="match status" value="1"/>
</dbReference>
<name>A0A0A1SR73_9HYPO</name>
<evidence type="ECO:0000313" key="4">
    <source>
        <dbReference type="Proteomes" id="UP000039046"/>
    </source>
</evidence>
<dbReference type="EMBL" id="CDHN01000001">
    <property type="protein sequence ID" value="CEJ80561.1"/>
    <property type="molecule type" value="Genomic_DNA"/>
</dbReference>
<dbReference type="InterPro" id="IPR001138">
    <property type="entry name" value="Zn2Cys6_DnaBD"/>
</dbReference>
<dbReference type="Pfam" id="PF00172">
    <property type="entry name" value="Zn_clus"/>
    <property type="match status" value="1"/>
</dbReference>
<dbReference type="OrthoDB" id="3525185at2759"/>
<dbReference type="PANTHER" id="PTHR38111">
    <property type="entry name" value="ZN(2)-C6 FUNGAL-TYPE DOMAIN-CONTAINING PROTEIN-RELATED"/>
    <property type="match status" value="1"/>
</dbReference>
<evidence type="ECO:0000259" key="2">
    <source>
        <dbReference type="PROSITE" id="PS50048"/>
    </source>
</evidence>
<dbReference type="Gene3D" id="4.10.240.10">
    <property type="entry name" value="Zn(2)-C6 fungal-type DNA-binding domain"/>
    <property type="match status" value="1"/>
</dbReference>
<dbReference type="SUPFAM" id="SSF57701">
    <property type="entry name" value="Zn2/Cys6 DNA-binding domain"/>
    <property type="match status" value="1"/>
</dbReference>
<keyword evidence="4" id="KW-1185">Reference proteome</keyword>
<dbReference type="SMART" id="SM00066">
    <property type="entry name" value="GAL4"/>
    <property type="match status" value="1"/>
</dbReference>
<dbReference type="CDD" id="cd00067">
    <property type="entry name" value="GAL4"/>
    <property type="match status" value="1"/>
</dbReference>
<dbReference type="GO" id="GO:0008270">
    <property type="term" value="F:zinc ion binding"/>
    <property type="evidence" value="ECO:0007669"/>
    <property type="project" value="InterPro"/>
</dbReference>
<proteinExistence type="predicted"/>
<dbReference type="PROSITE" id="PS00463">
    <property type="entry name" value="ZN2_CY6_FUNGAL_1"/>
    <property type="match status" value="1"/>
</dbReference>
<dbReference type="PANTHER" id="PTHR38111:SF11">
    <property type="entry name" value="TRANSCRIPTION FACTOR DOMAIN-CONTAINING PROTEIN-RELATED"/>
    <property type="match status" value="1"/>
</dbReference>